<dbReference type="InterPro" id="IPR002490">
    <property type="entry name" value="V-ATPase_116kDa_su"/>
</dbReference>
<name>A0A9P7K7D5_9AGAR</name>
<protein>
    <recommendedName>
        <fullName evidence="8">V-type proton ATPase subunit a</fullName>
    </recommendedName>
</protein>
<dbReference type="GO" id="GO:0016471">
    <property type="term" value="C:vacuolar proton-transporting V-type ATPase complex"/>
    <property type="evidence" value="ECO:0007669"/>
    <property type="project" value="TreeGrafter"/>
</dbReference>
<reference evidence="9" key="2">
    <citation type="submission" date="2021-10" db="EMBL/GenBank/DDBJ databases">
        <title>Phylogenomics reveals ancestral predisposition of the termite-cultivated fungus Termitomyces towards a domesticated lifestyle.</title>
        <authorList>
            <person name="Auxier B."/>
            <person name="Grum-Grzhimaylo A."/>
            <person name="Cardenas M.E."/>
            <person name="Lodge J.D."/>
            <person name="Laessoe T."/>
            <person name="Pedersen O."/>
            <person name="Smith M.E."/>
            <person name="Kuyper T.W."/>
            <person name="Franco-Molano E.A."/>
            <person name="Baroni T.J."/>
            <person name="Aanen D.K."/>
        </authorList>
    </citation>
    <scope>NUCLEOTIDE SEQUENCE</scope>
    <source>
        <strain evidence="9">AP01</strain>
        <tissue evidence="9">Mycelium</tissue>
    </source>
</reference>
<dbReference type="PANTHER" id="PTHR11629:SF63">
    <property type="entry name" value="V-TYPE PROTON ATPASE SUBUNIT A"/>
    <property type="match status" value="1"/>
</dbReference>
<comment type="function">
    <text evidence="8">Essential component of the vacuolar proton pump (V-ATPase), a multimeric enzyme that catalyzes the translocation of protons across the membranes. Required for assembly and activity of the V-ATPase.</text>
</comment>
<proteinExistence type="inferred from homology"/>
<dbReference type="GO" id="GO:0033179">
    <property type="term" value="C:proton-transporting V-type ATPase, V0 domain"/>
    <property type="evidence" value="ECO:0007669"/>
    <property type="project" value="InterPro"/>
</dbReference>
<evidence type="ECO:0000313" key="10">
    <source>
        <dbReference type="Proteomes" id="UP000775547"/>
    </source>
</evidence>
<comment type="similarity">
    <text evidence="2 8">Belongs to the V-ATPase 116 kDa subunit family.</text>
</comment>
<keyword evidence="10" id="KW-1185">Reference proteome</keyword>
<keyword evidence="5" id="KW-1133">Transmembrane helix</keyword>
<reference evidence="9" key="1">
    <citation type="submission" date="2020-07" db="EMBL/GenBank/DDBJ databases">
        <authorList>
            <person name="Nieuwenhuis M."/>
            <person name="Van De Peppel L.J.J."/>
        </authorList>
    </citation>
    <scope>NUCLEOTIDE SEQUENCE</scope>
    <source>
        <strain evidence="9">AP01</strain>
        <tissue evidence="9">Mycelium</tissue>
    </source>
</reference>
<evidence type="ECO:0000256" key="1">
    <source>
        <dbReference type="ARBA" id="ARBA00004141"/>
    </source>
</evidence>
<keyword evidence="7" id="KW-0472">Membrane</keyword>
<feature type="non-terminal residue" evidence="9">
    <location>
        <position position="187"/>
    </location>
</feature>
<accession>A0A9P7K7D5</accession>
<dbReference type="GO" id="GO:0046961">
    <property type="term" value="F:proton-transporting ATPase activity, rotational mechanism"/>
    <property type="evidence" value="ECO:0007669"/>
    <property type="project" value="InterPro"/>
</dbReference>
<keyword evidence="6 8" id="KW-0406">Ion transport</keyword>
<keyword evidence="4" id="KW-0812">Transmembrane</keyword>
<dbReference type="AlphaFoldDB" id="A0A9P7K7D5"/>
<evidence type="ECO:0000256" key="8">
    <source>
        <dbReference type="RuleBase" id="RU361189"/>
    </source>
</evidence>
<dbReference type="GO" id="GO:0051117">
    <property type="term" value="F:ATPase binding"/>
    <property type="evidence" value="ECO:0007669"/>
    <property type="project" value="TreeGrafter"/>
</dbReference>
<comment type="subcellular location">
    <subcellularLocation>
        <location evidence="1">Membrane</location>
        <topology evidence="1">Multi-pass membrane protein</topology>
    </subcellularLocation>
</comment>
<dbReference type="OrthoDB" id="10264220at2759"/>
<sequence length="187" mass="21398">SEQMSLVQLFVPTEVAHDTVAELGELGNVQFKDLNPSVNPFNRSFIGEIRRIDEMARRVRFFSSQIQKEKDVVPIRPLYDSAPLITVGPRAAQTIDELDVIFAEHESRLIKMNDSYQTLSERTKELVEARHVLRETAVFFDKAQGQQTSIRTSFDDSSAPLLQHDERESQFTSSNVQFDLEYADIHP</sequence>
<evidence type="ECO:0000313" key="9">
    <source>
        <dbReference type="EMBL" id="KAG5639883.1"/>
    </source>
</evidence>
<evidence type="ECO:0000256" key="5">
    <source>
        <dbReference type="ARBA" id="ARBA00022989"/>
    </source>
</evidence>
<gene>
    <name evidence="9" type="ORF">DXG03_002610</name>
</gene>
<evidence type="ECO:0000256" key="2">
    <source>
        <dbReference type="ARBA" id="ARBA00009904"/>
    </source>
</evidence>
<dbReference type="Proteomes" id="UP000775547">
    <property type="component" value="Unassembled WGS sequence"/>
</dbReference>
<dbReference type="EMBL" id="JABCKV010001786">
    <property type="protein sequence ID" value="KAG5639883.1"/>
    <property type="molecule type" value="Genomic_DNA"/>
</dbReference>
<keyword evidence="8" id="KW-0375">Hydrogen ion transport</keyword>
<dbReference type="Pfam" id="PF01496">
    <property type="entry name" value="V_ATPase_I"/>
    <property type="match status" value="1"/>
</dbReference>
<keyword evidence="3 8" id="KW-0813">Transport</keyword>
<dbReference type="PANTHER" id="PTHR11629">
    <property type="entry name" value="VACUOLAR PROTON ATPASES"/>
    <property type="match status" value="1"/>
</dbReference>
<evidence type="ECO:0000256" key="7">
    <source>
        <dbReference type="ARBA" id="ARBA00023136"/>
    </source>
</evidence>
<evidence type="ECO:0000256" key="4">
    <source>
        <dbReference type="ARBA" id="ARBA00022692"/>
    </source>
</evidence>
<organism evidence="9 10">
    <name type="scientific">Asterophora parasitica</name>
    <dbReference type="NCBI Taxonomy" id="117018"/>
    <lineage>
        <taxon>Eukaryota</taxon>
        <taxon>Fungi</taxon>
        <taxon>Dikarya</taxon>
        <taxon>Basidiomycota</taxon>
        <taxon>Agaricomycotina</taxon>
        <taxon>Agaricomycetes</taxon>
        <taxon>Agaricomycetidae</taxon>
        <taxon>Agaricales</taxon>
        <taxon>Tricholomatineae</taxon>
        <taxon>Lyophyllaceae</taxon>
        <taxon>Asterophora</taxon>
    </lineage>
</organism>
<dbReference type="GO" id="GO:0007035">
    <property type="term" value="P:vacuolar acidification"/>
    <property type="evidence" value="ECO:0007669"/>
    <property type="project" value="TreeGrafter"/>
</dbReference>
<comment type="caution">
    <text evidence="9">The sequence shown here is derived from an EMBL/GenBank/DDBJ whole genome shotgun (WGS) entry which is preliminary data.</text>
</comment>
<evidence type="ECO:0000256" key="3">
    <source>
        <dbReference type="ARBA" id="ARBA00022448"/>
    </source>
</evidence>
<dbReference type="GO" id="GO:0000329">
    <property type="term" value="C:fungal-type vacuole membrane"/>
    <property type="evidence" value="ECO:0007669"/>
    <property type="project" value="TreeGrafter"/>
</dbReference>
<evidence type="ECO:0000256" key="6">
    <source>
        <dbReference type="ARBA" id="ARBA00023065"/>
    </source>
</evidence>